<sequence length="66" mass="7347">MYPREAAVIAFCAHCRGEIYVGDEVLRIDDSFDFVHNGWGTKCAAEYAMERVYDAVGVIDANSDVN</sequence>
<evidence type="ECO:0000313" key="2">
    <source>
        <dbReference type="Proteomes" id="UP000644756"/>
    </source>
</evidence>
<gene>
    <name evidence="1" type="ORF">GCM10010916_01820</name>
</gene>
<accession>A0A917FJ13</accession>
<dbReference type="AlphaFoldDB" id="A0A917FJ13"/>
<dbReference type="Proteomes" id="UP000644756">
    <property type="component" value="Unassembled WGS sequence"/>
</dbReference>
<name>A0A917FJ13_9BACL</name>
<dbReference type="RefSeq" id="WP_188528117.1">
    <property type="nucleotide sequence ID" value="NZ_BMGR01000001.1"/>
</dbReference>
<reference evidence="1" key="1">
    <citation type="journal article" date="2014" name="Int. J. Syst. Evol. Microbiol.">
        <title>Complete genome sequence of Corynebacterium casei LMG S-19264T (=DSM 44701T), isolated from a smear-ripened cheese.</title>
        <authorList>
            <consortium name="US DOE Joint Genome Institute (JGI-PGF)"/>
            <person name="Walter F."/>
            <person name="Albersmeier A."/>
            <person name="Kalinowski J."/>
            <person name="Ruckert C."/>
        </authorList>
    </citation>
    <scope>NUCLEOTIDE SEQUENCE</scope>
    <source>
        <strain evidence="1">CGMCC 1.12987</strain>
    </source>
</reference>
<keyword evidence="2" id="KW-1185">Reference proteome</keyword>
<evidence type="ECO:0000313" key="1">
    <source>
        <dbReference type="EMBL" id="GGF88175.1"/>
    </source>
</evidence>
<proteinExistence type="predicted"/>
<comment type="caution">
    <text evidence="1">The sequence shown here is derived from an EMBL/GenBank/DDBJ whole genome shotgun (WGS) entry which is preliminary data.</text>
</comment>
<organism evidence="1 2">
    <name type="scientific">Paenibacillus abyssi</name>
    <dbReference type="NCBI Taxonomy" id="1340531"/>
    <lineage>
        <taxon>Bacteria</taxon>
        <taxon>Bacillati</taxon>
        <taxon>Bacillota</taxon>
        <taxon>Bacilli</taxon>
        <taxon>Bacillales</taxon>
        <taxon>Paenibacillaceae</taxon>
        <taxon>Paenibacillus</taxon>
    </lineage>
</organism>
<reference evidence="1" key="2">
    <citation type="submission" date="2020-09" db="EMBL/GenBank/DDBJ databases">
        <authorList>
            <person name="Sun Q."/>
            <person name="Zhou Y."/>
        </authorList>
    </citation>
    <scope>NUCLEOTIDE SEQUENCE</scope>
    <source>
        <strain evidence="1">CGMCC 1.12987</strain>
    </source>
</reference>
<dbReference type="EMBL" id="BMGR01000001">
    <property type="protein sequence ID" value="GGF88175.1"/>
    <property type="molecule type" value="Genomic_DNA"/>
</dbReference>
<protein>
    <submittedName>
        <fullName evidence="1">Uncharacterized protein</fullName>
    </submittedName>
</protein>